<dbReference type="EMBL" id="RRCF01000008">
    <property type="protein sequence ID" value="RRJ18495.1"/>
    <property type="molecule type" value="Genomic_DNA"/>
</dbReference>
<feature type="modified residue" description="4-aspartylphosphate" evidence="5">
    <location>
        <position position="55"/>
    </location>
</feature>
<evidence type="ECO:0000256" key="2">
    <source>
        <dbReference type="ARBA" id="ARBA00023015"/>
    </source>
</evidence>
<accession>A0A3P3QBR8</accession>
<reference evidence="8 9" key="1">
    <citation type="submission" date="2018-11" db="EMBL/GenBank/DDBJ databases">
        <title>Draft genome analysis of Rheinheimera mesophila isolated from an industrial waste site.</title>
        <authorList>
            <person name="Yu Q."/>
            <person name="Qi Y."/>
            <person name="Zhang H."/>
            <person name="Lu Y."/>
            <person name="Pu J."/>
        </authorList>
    </citation>
    <scope>NUCLEOTIDE SEQUENCE [LARGE SCALE GENOMIC DNA]</scope>
    <source>
        <strain evidence="8 9">IITR13</strain>
    </source>
</reference>
<dbReference type="PROSITE" id="PS50043">
    <property type="entry name" value="HTH_LUXR_2"/>
    <property type="match status" value="1"/>
</dbReference>
<dbReference type="PANTHER" id="PTHR43214:SF41">
    <property type="entry name" value="NITRATE_NITRITE RESPONSE REGULATOR PROTEIN NARP"/>
    <property type="match status" value="1"/>
</dbReference>
<dbReference type="InterPro" id="IPR000792">
    <property type="entry name" value="Tscrpt_reg_LuxR_C"/>
</dbReference>
<dbReference type="Pfam" id="PF00196">
    <property type="entry name" value="GerE"/>
    <property type="match status" value="1"/>
</dbReference>
<dbReference type="Gene3D" id="1.10.10.10">
    <property type="entry name" value="Winged helix-like DNA-binding domain superfamily/Winged helix DNA-binding domain"/>
    <property type="match status" value="1"/>
</dbReference>
<dbReference type="InterPro" id="IPR001789">
    <property type="entry name" value="Sig_transdc_resp-reg_receiver"/>
</dbReference>
<comment type="caution">
    <text evidence="8">The sequence shown here is derived from an EMBL/GenBank/DDBJ whole genome shotgun (WGS) entry which is preliminary data.</text>
</comment>
<dbReference type="GO" id="GO:0003677">
    <property type="term" value="F:DNA binding"/>
    <property type="evidence" value="ECO:0007669"/>
    <property type="project" value="UniProtKB-KW"/>
</dbReference>
<protein>
    <submittedName>
        <fullName evidence="8">DNA-binding response regulator</fullName>
    </submittedName>
</protein>
<name>A0A3P3QBR8_9GAMM</name>
<evidence type="ECO:0000313" key="8">
    <source>
        <dbReference type="EMBL" id="RRJ18495.1"/>
    </source>
</evidence>
<keyword evidence="2" id="KW-0805">Transcription regulation</keyword>
<dbReference type="GO" id="GO:0000160">
    <property type="term" value="P:phosphorelay signal transduction system"/>
    <property type="evidence" value="ECO:0007669"/>
    <property type="project" value="InterPro"/>
</dbReference>
<dbReference type="PANTHER" id="PTHR43214">
    <property type="entry name" value="TWO-COMPONENT RESPONSE REGULATOR"/>
    <property type="match status" value="1"/>
</dbReference>
<evidence type="ECO:0000259" key="7">
    <source>
        <dbReference type="PROSITE" id="PS50110"/>
    </source>
</evidence>
<sequence>MLPISVAVVDDHPFLRLAVKNVLEQHNFKVVVEADNGLDAVALPRKEEFKLMILDLGIPQLDGLEVIHRLAQRHPDVFIIVLTAQEPSIYAVRCAEAGAHGILSKSQELNKLVDMAHKVLRGQKVFPQPEYYGERLAESESELLASLSNRELQILNLLCKGKANKDIADEISISFKTVSTHKTNLLVKLGLSSMIELVDFARRNGLNG</sequence>
<dbReference type="GO" id="GO:0006355">
    <property type="term" value="P:regulation of DNA-templated transcription"/>
    <property type="evidence" value="ECO:0007669"/>
    <property type="project" value="InterPro"/>
</dbReference>
<dbReference type="InterPro" id="IPR058245">
    <property type="entry name" value="NreC/VraR/RcsB-like_REC"/>
</dbReference>
<keyword evidence="4" id="KW-0804">Transcription</keyword>
<dbReference type="PRINTS" id="PR00038">
    <property type="entry name" value="HTHLUXR"/>
</dbReference>
<dbReference type="SMART" id="SM00421">
    <property type="entry name" value="HTH_LUXR"/>
    <property type="match status" value="1"/>
</dbReference>
<dbReference type="OrthoDB" id="9802186at2"/>
<feature type="domain" description="HTH luxR-type" evidence="6">
    <location>
        <begin position="140"/>
        <end position="205"/>
    </location>
</feature>
<dbReference type="SUPFAM" id="SSF46894">
    <property type="entry name" value="C-terminal effector domain of the bipartite response regulators"/>
    <property type="match status" value="1"/>
</dbReference>
<evidence type="ECO:0000256" key="1">
    <source>
        <dbReference type="ARBA" id="ARBA00022553"/>
    </source>
</evidence>
<dbReference type="InterPro" id="IPR039420">
    <property type="entry name" value="WalR-like"/>
</dbReference>
<dbReference type="CDD" id="cd06170">
    <property type="entry name" value="LuxR_C_like"/>
    <property type="match status" value="1"/>
</dbReference>
<evidence type="ECO:0000256" key="4">
    <source>
        <dbReference type="ARBA" id="ARBA00023163"/>
    </source>
</evidence>
<evidence type="ECO:0000259" key="6">
    <source>
        <dbReference type="PROSITE" id="PS50043"/>
    </source>
</evidence>
<proteinExistence type="predicted"/>
<evidence type="ECO:0000313" key="9">
    <source>
        <dbReference type="Proteomes" id="UP000276260"/>
    </source>
</evidence>
<dbReference type="PROSITE" id="PS50110">
    <property type="entry name" value="RESPONSE_REGULATORY"/>
    <property type="match status" value="1"/>
</dbReference>
<gene>
    <name evidence="8" type="ORF">EIK76_17210</name>
</gene>
<dbReference type="SUPFAM" id="SSF52172">
    <property type="entry name" value="CheY-like"/>
    <property type="match status" value="1"/>
</dbReference>
<keyword evidence="9" id="KW-1185">Reference proteome</keyword>
<dbReference type="SMART" id="SM00448">
    <property type="entry name" value="REC"/>
    <property type="match status" value="1"/>
</dbReference>
<evidence type="ECO:0000256" key="5">
    <source>
        <dbReference type="PROSITE-ProRule" id="PRU00169"/>
    </source>
</evidence>
<dbReference type="CDD" id="cd17535">
    <property type="entry name" value="REC_NarL-like"/>
    <property type="match status" value="1"/>
</dbReference>
<dbReference type="InterPro" id="IPR016032">
    <property type="entry name" value="Sig_transdc_resp-reg_C-effctor"/>
</dbReference>
<dbReference type="PROSITE" id="PS00622">
    <property type="entry name" value="HTH_LUXR_1"/>
    <property type="match status" value="1"/>
</dbReference>
<dbReference type="RefSeq" id="WP_046520900.1">
    <property type="nucleotide sequence ID" value="NZ_LAVS01000087.1"/>
</dbReference>
<dbReference type="InterPro" id="IPR011006">
    <property type="entry name" value="CheY-like_superfamily"/>
</dbReference>
<evidence type="ECO:0000256" key="3">
    <source>
        <dbReference type="ARBA" id="ARBA00023125"/>
    </source>
</evidence>
<dbReference type="Pfam" id="PF00072">
    <property type="entry name" value="Response_reg"/>
    <property type="match status" value="1"/>
</dbReference>
<dbReference type="InterPro" id="IPR036388">
    <property type="entry name" value="WH-like_DNA-bd_sf"/>
</dbReference>
<dbReference type="Proteomes" id="UP000276260">
    <property type="component" value="Unassembled WGS sequence"/>
</dbReference>
<dbReference type="AlphaFoldDB" id="A0A3P3QBR8"/>
<organism evidence="8 9">
    <name type="scientific">Rheinheimera mesophila</name>
    <dbReference type="NCBI Taxonomy" id="1547515"/>
    <lineage>
        <taxon>Bacteria</taxon>
        <taxon>Pseudomonadati</taxon>
        <taxon>Pseudomonadota</taxon>
        <taxon>Gammaproteobacteria</taxon>
        <taxon>Chromatiales</taxon>
        <taxon>Chromatiaceae</taxon>
        <taxon>Rheinheimera</taxon>
    </lineage>
</organism>
<keyword evidence="1 5" id="KW-0597">Phosphoprotein</keyword>
<dbReference type="Gene3D" id="3.40.50.2300">
    <property type="match status" value="1"/>
</dbReference>
<keyword evidence="3 8" id="KW-0238">DNA-binding</keyword>
<feature type="domain" description="Response regulatory" evidence="7">
    <location>
        <begin position="5"/>
        <end position="120"/>
    </location>
</feature>